<reference evidence="5 6" key="1">
    <citation type="submission" date="2022-10" db="EMBL/GenBank/DDBJ databases">
        <title>Ruegeria sp. nov., isolated from ocean surface water.</title>
        <authorList>
            <person name="He W."/>
            <person name="Wang L."/>
            <person name="Zhang D.-F."/>
        </authorList>
    </citation>
    <scope>NUCLEOTIDE SEQUENCE [LARGE SCALE GENOMIC DNA]</scope>
    <source>
        <strain evidence="5 6">WL0004</strain>
    </source>
</reference>
<organism evidence="5 6">
    <name type="scientific">Ruegeria marisflavi</name>
    <dbReference type="NCBI Taxonomy" id="2984152"/>
    <lineage>
        <taxon>Bacteria</taxon>
        <taxon>Pseudomonadati</taxon>
        <taxon>Pseudomonadota</taxon>
        <taxon>Alphaproteobacteria</taxon>
        <taxon>Rhodobacterales</taxon>
        <taxon>Roseobacteraceae</taxon>
        <taxon>Ruegeria</taxon>
    </lineage>
</organism>
<dbReference type="Pfam" id="PF12833">
    <property type="entry name" value="HTH_18"/>
    <property type="match status" value="1"/>
</dbReference>
<dbReference type="RefSeq" id="WP_263389156.1">
    <property type="nucleotide sequence ID" value="NZ_JAOVQN010000016.1"/>
</dbReference>
<dbReference type="InterPro" id="IPR018062">
    <property type="entry name" value="HTH_AraC-typ_CS"/>
</dbReference>
<dbReference type="InterPro" id="IPR002818">
    <property type="entry name" value="DJ-1/PfpI"/>
</dbReference>
<evidence type="ECO:0000256" key="2">
    <source>
        <dbReference type="ARBA" id="ARBA00023125"/>
    </source>
</evidence>
<proteinExistence type="predicted"/>
<sequence length="317" mass="34602">MTRPEEGKHFVFVLDDGFTMQAFSSAVEVLRLVERVRPGSGYAYSAASLSGEPVAASNGFRLIPDFGAAQVPHRSVVVVVAGVRANRSEEPALAALIRGWVRRGHPVWGISSGVVRLAQAGILDGRRVAAHWEDVAYLRDCHPEVKVSASLFLVDGAVMTCAGGGAATDMMLSVLRRDLGAEVADEIAARLVIDAVRGGQVQQRRALEMRFETDDPIAFAALRLMRANLYSPMRVADIARVQGVTERKLERVFARQFGKTPNELYTELRLTEARAEVQTGRRSLTEIALDYGYGPAGFGRAYKRVFGLLPSQDRSSN</sequence>
<dbReference type="InterPro" id="IPR029062">
    <property type="entry name" value="Class_I_gatase-like"/>
</dbReference>
<dbReference type="InterPro" id="IPR018060">
    <property type="entry name" value="HTH_AraC"/>
</dbReference>
<dbReference type="Pfam" id="PF01965">
    <property type="entry name" value="DJ-1_PfpI"/>
    <property type="match status" value="1"/>
</dbReference>
<accession>A0ABT2WTE5</accession>
<dbReference type="Gene3D" id="3.40.50.880">
    <property type="match status" value="1"/>
</dbReference>
<name>A0ABT2WTE5_9RHOB</name>
<dbReference type="Gene3D" id="1.10.10.60">
    <property type="entry name" value="Homeodomain-like"/>
    <property type="match status" value="1"/>
</dbReference>
<dbReference type="SUPFAM" id="SSF46689">
    <property type="entry name" value="Homeodomain-like"/>
    <property type="match status" value="2"/>
</dbReference>
<dbReference type="EMBL" id="JAOVQN010000016">
    <property type="protein sequence ID" value="MCU9839169.1"/>
    <property type="molecule type" value="Genomic_DNA"/>
</dbReference>
<keyword evidence="1" id="KW-0805">Transcription regulation</keyword>
<evidence type="ECO:0000313" key="6">
    <source>
        <dbReference type="Proteomes" id="UP001321014"/>
    </source>
</evidence>
<gene>
    <name evidence="5" type="ORF">OEZ49_15445</name>
</gene>
<dbReference type="PROSITE" id="PS01124">
    <property type="entry name" value="HTH_ARAC_FAMILY_2"/>
    <property type="match status" value="1"/>
</dbReference>
<keyword evidence="2" id="KW-0238">DNA-binding</keyword>
<dbReference type="SMART" id="SM00342">
    <property type="entry name" value="HTH_ARAC"/>
    <property type="match status" value="1"/>
</dbReference>
<feature type="domain" description="HTH araC/xylS-type" evidence="4">
    <location>
        <begin position="219"/>
        <end position="316"/>
    </location>
</feature>
<comment type="caution">
    <text evidence="5">The sequence shown here is derived from an EMBL/GenBank/DDBJ whole genome shotgun (WGS) entry which is preliminary data.</text>
</comment>
<dbReference type="PANTHER" id="PTHR43130">
    <property type="entry name" value="ARAC-FAMILY TRANSCRIPTIONAL REGULATOR"/>
    <property type="match status" value="1"/>
</dbReference>
<evidence type="ECO:0000256" key="1">
    <source>
        <dbReference type="ARBA" id="ARBA00023015"/>
    </source>
</evidence>
<evidence type="ECO:0000259" key="4">
    <source>
        <dbReference type="PROSITE" id="PS01124"/>
    </source>
</evidence>
<dbReference type="PANTHER" id="PTHR43130:SF3">
    <property type="entry name" value="HTH-TYPE TRANSCRIPTIONAL REGULATOR RV1931C"/>
    <property type="match status" value="1"/>
</dbReference>
<dbReference type="Proteomes" id="UP001321014">
    <property type="component" value="Unassembled WGS sequence"/>
</dbReference>
<dbReference type="SUPFAM" id="SSF52317">
    <property type="entry name" value="Class I glutamine amidotransferase-like"/>
    <property type="match status" value="1"/>
</dbReference>
<dbReference type="PROSITE" id="PS00041">
    <property type="entry name" value="HTH_ARAC_FAMILY_1"/>
    <property type="match status" value="1"/>
</dbReference>
<protein>
    <submittedName>
        <fullName evidence="5">Helix-turn-helix domain-containing protein</fullName>
    </submittedName>
</protein>
<evidence type="ECO:0000256" key="3">
    <source>
        <dbReference type="ARBA" id="ARBA00023163"/>
    </source>
</evidence>
<evidence type="ECO:0000313" key="5">
    <source>
        <dbReference type="EMBL" id="MCU9839169.1"/>
    </source>
</evidence>
<dbReference type="CDD" id="cd03136">
    <property type="entry name" value="GATase1_AraC_ArgR_like"/>
    <property type="match status" value="1"/>
</dbReference>
<dbReference type="InterPro" id="IPR052158">
    <property type="entry name" value="INH-QAR"/>
</dbReference>
<keyword evidence="6" id="KW-1185">Reference proteome</keyword>
<dbReference type="InterPro" id="IPR009057">
    <property type="entry name" value="Homeodomain-like_sf"/>
</dbReference>
<keyword evidence="3" id="KW-0804">Transcription</keyword>